<dbReference type="SMART" id="SM00342">
    <property type="entry name" value="HTH_ARAC"/>
    <property type="match status" value="1"/>
</dbReference>
<dbReference type="Pfam" id="PF12833">
    <property type="entry name" value="HTH_18"/>
    <property type="match status" value="1"/>
</dbReference>
<dbReference type="InterPro" id="IPR037923">
    <property type="entry name" value="HTH-like"/>
</dbReference>
<dbReference type="GO" id="GO:0003700">
    <property type="term" value="F:DNA-binding transcription factor activity"/>
    <property type="evidence" value="ECO:0007669"/>
    <property type="project" value="InterPro"/>
</dbReference>
<dbReference type="Pfam" id="PF02311">
    <property type="entry name" value="AraC_binding"/>
    <property type="match status" value="1"/>
</dbReference>
<dbReference type="InterPro" id="IPR050204">
    <property type="entry name" value="AraC_XylS_family_regulators"/>
</dbReference>
<comment type="caution">
    <text evidence="5">The sequence shown here is derived from an EMBL/GenBank/DDBJ whole genome shotgun (WGS) entry which is preliminary data.</text>
</comment>
<dbReference type="InterPro" id="IPR014710">
    <property type="entry name" value="RmlC-like_jellyroll"/>
</dbReference>
<dbReference type="PANTHER" id="PTHR46796">
    <property type="entry name" value="HTH-TYPE TRANSCRIPTIONAL ACTIVATOR RHAS-RELATED"/>
    <property type="match status" value="1"/>
</dbReference>
<dbReference type="SUPFAM" id="SSF46689">
    <property type="entry name" value="Homeodomain-like"/>
    <property type="match status" value="2"/>
</dbReference>
<dbReference type="Gene3D" id="2.60.120.10">
    <property type="entry name" value="Jelly Rolls"/>
    <property type="match status" value="1"/>
</dbReference>
<dbReference type="PANTHER" id="PTHR46796:SF2">
    <property type="entry name" value="TRANSCRIPTIONAL REGULATORY PROTEIN"/>
    <property type="match status" value="1"/>
</dbReference>
<keyword evidence="6" id="KW-1185">Reference proteome</keyword>
<accession>A0A850EN01</accession>
<evidence type="ECO:0000259" key="4">
    <source>
        <dbReference type="PROSITE" id="PS01124"/>
    </source>
</evidence>
<keyword evidence="1" id="KW-0805">Transcription regulation</keyword>
<gene>
    <name evidence="5" type="ORF">HPT30_15740</name>
</gene>
<evidence type="ECO:0000313" key="6">
    <source>
        <dbReference type="Proteomes" id="UP000564806"/>
    </source>
</evidence>
<protein>
    <submittedName>
        <fullName evidence="5">Helix-turn-helix transcriptional regulator</fullName>
    </submittedName>
</protein>
<dbReference type="InterPro" id="IPR018060">
    <property type="entry name" value="HTH_AraC"/>
</dbReference>
<dbReference type="GO" id="GO:0043565">
    <property type="term" value="F:sequence-specific DNA binding"/>
    <property type="evidence" value="ECO:0007669"/>
    <property type="project" value="InterPro"/>
</dbReference>
<evidence type="ECO:0000256" key="1">
    <source>
        <dbReference type="ARBA" id="ARBA00023015"/>
    </source>
</evidence>
<dbReference type="Gene3D" id="1.10.10.60">
    <property type="entry name" value="Homeodomain-like"/>
    <property type="match status" value="2"/>
</dbReference>
<dbReference type="Proteomes" id="UP000564806">
    <property type="component" value="Unassembled WGS sequence"/>
</dbReference>
<name>A0A850EN01_9BACL</name>
<evidence type="ECO:0000313" key="5">
    <source>
        <dbReference type="EMBL" id="NUU61796.1"/>
    </source>
</evidence>
<keyword evidence="3" id="KW-0804">Transcription</keyword>
<sequence length="285" mass="32762">MPGELRTACYDTELQVEAYRFQGVMHSFPNHFHDHYVFGYIENSPRRMLCNNIEYSIQPGDLLIFNPGDVHSCEEVDGKPLDYRSINIKPDRMMSIMNDIAGRALLPSFTQNVLSGSELAPALRELHEMILKGEPDFIKEEWFFFFISQLLQDYSNSPEEHEQTGKKGPSEFEVVCDYMEANYASKITLSQLSDLAGLSKYHFLRSFTRHKGLSPYNYLETIRIGNAKKLLELGVAPVDAAHLTGFSDQSHLTHFFKRMIGLTPRQYMRIYQQETVTETPVSGER</sequence>
<dbReference type="AlphaFoldDB" id="A0A850EN01"/>
<dbReference type="PROSITE" id="PS01124">
    <property type="entry name" value="HTH_ARAC_FAMILY_2"/>
    <property type="match status" value="1"/>
</dbReference>
<dbReference type="RefSeq" id="WP_175372412.1">
    <property type="nucleotide sequence ID" value="NZ_JABWCS010000211.1"/>
</dbReference>
<proteinExistence type="predicted"/>
<dbReference type="InterPro" id="IPR009057">
    <property type="entry name" value="Homeodomain-like_sf"/>
</dbReference>
<dbReference type="SUPFAM" id="SSF51215">
    <property type="entry name" value="Regulatory protein AraC"/>
    <property type="match status" value="1"/>
</dbReference>
<reference evidence="5" key="1">
    <citation type="submission" date="2020-06" db="EMBL/GenBank/DDBJ databases">
        <title>Paenibacillus sp. nov., isolated from soil.</title>
        <authorList>
            <person name="Seo Y.L."/>
        </authorList>
    </citation>
    <scope>NUCLEOTIDE SEQUENCE [LARGE SCALE GENOMIC DNA]</scope>
    <source>
        <strain evidence="5">JW14</strain>
    </source>
</reference>
<feature type="domain" description="HTH araC/xylS-type" evidence="4">
    <location>
        <begin position="173"/>
        <end position="270"/>
    </location>
</feature>
<dbReference type="InterPro" id="IPR003313">
    <property type="entry name" value="AraC-bd"/>
</dbReference>
<organism evidence="5 6">
    <name type="scientific">Paenibacillus agri</name>
    <dbReference type="NCBI Taxonomy" id="2744309"/>
    <lineage>
        <taxon>Bacteria</taxon>
        <taxon>Bacillati</taxon>
        <taxon>Bacillota</taxon>
        <taxon>Bacilli</taxon>
        <taxon>Bacillales</taxon>
        <taxon>Paenibacillaceae</taxon>
        <taxon>Paenibacillus</taxon>
    </lineage>
</organism>
<dbReference type="EMBL" id="JABWCS010000211">
    <property type="protein sequence ID" value="NUU61796.1"/>
    <property type="molecule type" value="Genomic_DNA"/>
</dbReference>
<keyword evidence="2" id="KW-0238">DNA-binding</keyword>
<evidence type="ECO:0000256" key="2">
    <source>
        <dbReference type="ARBA" id="ARBA00023125"/>
    </source>
</evidence>
<evidence type="ECO:0000256" key="3">
    <source>
        <dbReference type="ARBA" id="ARBA00023163"/>
    </source>
</evidence>